<evidence type="ECO:0000256" key="2">
    <source>
        <dbReference type="SAM" id="MobiDB-lite"/>
    </source>
</evidence>
<reference evidence="3 4" key="1">
    <citation type="submission" date="2015-10" db="EMBL/GenBank/DDBJ databases">
        <title>Full genome of DAOMC 229536 Phialocephala scopiformis, a fungal endophyte of spruce producing the potent anti-insectan compound rugulosin.</title>
        <authorList>
            <consortium name="DOE Joint Genome Institute"/>
            <person name="Walker A.K."/>
            <person name="Frasz S.L."/>
            <person name="Seifert K.A."/>
            <person name="Miller J.D."/>
            <person name="Mondo S.J."/>
            <person name="Labutti K."/>
            <person name="Lipzen A."/>
            <person name="Dockter R."/>
            <person name="Kennedy M."/>
            <person name="Grigoriev I.V."/>
            <person name="Spatafora J.W."/>
        </authorList>
    </citation>
    <scope>NUCLEOTIDE SEQUENCE [LARGE SCALE GENOMIC DNA]</scope>
    <source>
        <strain evidence="3 4">CBS 120377</strain>
    </source>
</reference>
<keyword evidence="4" id="KW-1185">Reference proteome</keyword>
<feature type="compositionally biased region" description="Low complexity" evidence="2">
    <location>
        <begin position="298"/>
        <end position="317"/>
    </location>
</feature>
<dbReference type="EMBL" id="KQ947427">
    <property type="protein sequence ID" value="KUJ11276.1"/>
    <property type="molecule type" value="Genomic_DNA"/>
</dbReference>
<evidence type="ECO:0000313" key="3">
    <source>
        <dbReference type="EMBL" id="KUJ11276.1"/>
    </source>
</evidence>
<dbReference type="RefSeq" id="XP_018065631.1">
    <property type="nucleotide sequence ID" value="XM_018206114.1"/>
</dbReference>
<feature type="coiled-coil region" evidence="1">
    <location>
        <begin position="5"/>
        <end position="32"/>
    </location>
</feature>
<sequence length="499" mass="56474">MDISYDELKENNEQLRTEINQYRIQLAELHHKDYQVPDGSIRDELQSICRAIDTWISYASDGQGDRVRKRFKLAIENEENDARLSDLGLQPERPATSDAKLKEFKCLGELQDFILTLVIGRCIFTSILAQVYPVGITEEQLRSTVCQWKSDTLKAFCASESFSKMHNKALLEYEQDLMLDLIYWLGEDRFGAYKDRLKESVFDPAVKLHLDMRCSSREYEVIWMPENPKLDATIVQELAHTWTLKDISSWRPVSSLDPDHGLHWLFPGLTSIGTEDGEKLELVKPVMVVYKRPPPLQSKRSLPPSTSSSPGPNETSSGQHTKDSTPKHYKASKDTSSGASKQGFMSRAASNLSSILSPTPSRKPEETRPPPKRTDTGASSTRRPSHDPSREARRKTPMHPDEEAHPSDPYQGYSRSSDQEAPASPSYQGQYPFHSDHASYSTHVPLSSEPLELDYTYVDPEEMQRMYYRKGYQSASVRHSPAHGNEYGSGGHYQSPGPS</sequence>
<proteinExistence type="predicted"/>
<feature type="region of interest" description="Disordered" evidence="2">
    <location>
        <begin position="294"/>
        <end position="453"/>
    </location>
</feature>
<dbReference type="Proteomes" id="UP000070700">
    <property type="component" value="Unassembled WGS sequence"/>
</dbReference>
<dbReference type="AlphaFoldDB" id="A0A194WTI8"/>
<feature type="compositionally biased region" description="Polar residues" evidence="2">
    <location>
        <begin position="348"/>
        <end position="357"/>
    </location>
</feature>
<dbReference type="OrthoDB" id="4755094at2759"/>
<feature type="compositionally biased region" description="Basic and acidic residues" evidence="2">
    <location>
        <begin position="362"/>
        <end position="375"/>
    </location>
</feature>
<dbReference type="InParanoid" id="A0A194WTI8"/>
<evidence type="ECO:0000313" key="4">
    <source>
        <dbReference type="Proteomes" id="UP000070700"/>
    </source>
</evidence>
<feature type="region of interest" description="Disordered" evidence="2">
    <location>
        <begin position="472"/>
        <end position="499"/>
    </location>
</feature>
<dbReference type="KEGG" id="psco:LY89DRAFT_241358"/>
<name>A0A194WTI8_MOLSC</name>
<dbReference type="GeneID" id="28815840"/>
<gene>
    <name evidence="3" type="ORF">LY89DRAFT_241358</name>
</gene>
<accession>A0A194WTI8</accession>
<keyword evidence="1" id="KW-0175">Coiled coil</keyword>
<protein>
    <submittedName>
        <fullName evidence="3">Uncharacterized protein</fullName>
    </submittedName>
</protein>
<organism evidence="3 4">
    <name type="scientific">Mollisia scopiformis</name>
    <name type="common">Conifer needle endophyte fungus</name>
    <name type="synonym">Phialocephala scopiformis</name>
    <dbReference type="NCBI Taxonomy" id="149040"/>
    <lineage>
        <taxon>Eukaryota</taxon>
        <taxon>Fungi</taxon>
        <taxon>Dikarya</taxon>
        <taxon>Ascomycota</taxon>
        <taxon>Pezizomycotina</taxon>
        <taxon>Leotiomycetes</taxon>
        <taxon>Helotiales</taxon>
        <taxon>Mollisiaceae</taxon>
        <taxon>Mollisia</taxon>
    </lineage>
</organism>
<evidence type="ECO:0000256" key="1">
    <source>
        <dbReference type="SAM" id="Coils"/>
    </source>
</evidence>